<name>A0A806J5Y7_GLAPU</name>
<dbReference type="Proteomes" id="UP000014672">
    <property type="component" value="Chromosome"/>
</dbReference>
<accession>A0A806J5Y7</accession>
<dbReference type="SUPFAM" id="SSF161266">
    <property type="entry name" value="Gam-like"/>
    <property type="match status" value="1"/>
</dbReference>
<proteinExistence type="predicted"/>
<protein>
    <submittedName>
        <fullName evidence="1">Host-nuclease inhibitor protein</fullName>
    </submittedName>
</protein>
<gene>
    <name evidence="1" type="ORF">K756_09740</name>
</gene>
<dbReference type="GO" id="GO:0003690">
    <property type="term" value="F:double-stranded DNA binding"/>
    <property type="evidence" value="ECO:0007669"/>
    <property type="project" value="InterPro"/>
</dbReference>
<reference evidence="1 2" key="1">
    <citation type="journal article" date="2013" name="PLoS ONE">
        <title>Complete Genome Analysis of a Haemophilus parasuis Serovar 12 Strain from China.</title>
        <authorList>
            <person name="Li Y."/>
            <person name="Kwok A.H."/>
            <person name="Jiang J."/>
            <person name="Zou Y."/>
            <person name="Zheng F."/>
            <person name="Chen P."/>
            <person name="Hou C."/>
            <person name="Leung F.C."/>
            <person name="Jiang P."/>
        </authorList>
    </citation>
    <scope>NUCLEOTIDE SEQUENCE [LARGE SCALE GENOMIC DNA]</scope>
    <source>
        <strain evidence="1 2">ZJ0906</strain>
    </source>
</reference>
<evidence type="ECO:0000313" key="1">
    <source>
        <dbReference type="EMBL" id="AGO17059.1"/>
    </source>
</evidence>
<dbReference type="AlphaFoldDB" id="A0A806J5Y7"/>
<dbReference type="Gene3D" id="1.20.5.170">
    <property type="match status" value="1"/>
</dbReference>
<dbReference type="EMBL" id="CP005384">
    <property type="protein sequence ID" value="AGO17059.1"/>
    <property type="molecule type" value="Genomic_DNA"/>
</dbReference>
<sequence length="174" mass="19785">MAKQPTKTRVKQPAKLRFTTEEQVQSAIKEIGDLSREHTRLTTEMNDIIAETSERYAPELKRLQAEIEPLQQAVQEYCEAHRDELTENGKSKTANFVTGEVQWRQRPPSVAIRGADAVLDFMQRMGFDRFIRTKNEINKEALLLEPEVAKGIAGVTIKQGVEDFVIKPFEQGGK</sequence>
<dbReference type="KEGG" id="hpaz:K756_09740"/>
<dbReference type="GO" id="GO:0042262">
    <property type="term" value="P:DNA protection"/>
    <property type="evidence" value="ECO:0007669"/>
    <property type="project" value="InterPro"/>
</dbReference>
<dbReference type="InterPro" id="IPR009951">
    <property type="entry name" value="Host-nuc_inhib_Gam"/>
</dbReference>
<dbReference type="Pfam" id="PF07352">
    <property type="entry name" value="Phage_Mu_Gam"/>
    <property type="match status" value="1"/>
</dbReference>
<evidence type="ECO:0000313" key="2">
    <source>
        <dbReference type="Proteomes" id="UP000014672"/>
    </source>
</evidence>
<organism evidence="1 2">
    <name type="scientific">Glaesserella parasuis ZJ0906</name>
    <dbReference type="NCBI Taxonomy" id="1322346"/>
    <lineage>
        <taxon>Bacteria</taxon>
        <taxon>Pseudomonadati</taxon>
        <taxon>Pseudomonadota</taxon>
        <taxon>Gammaproteobacteria</taxon>
        <taxon>Pasteurellales</taxon>
        <taxon>Pasteurellaceae</taxon>
        <taxon>Glaesserella</taxon>
    </lineage>
</organism>